<dbReference type="AlphaFoldDB" id="A0A076ETP5"/>
<accession>A0A076ETP5</accession>
<name>A0A076ETP5_RHOOP</name>
<reference evidence="2 3" key="1">
    <citation type="submission" date="2014-07" db="EMBL/GenBank/DDBJ databases">
        <title>Genome Sequence of Rhodococcus opacus Strain R7, a Biodegrader of Mono- and Polycyclic Aromatic Hydrocarbons.</title>
        <authorList>
            <person name="Di Gennaro P."/>
            <person name="Zampolli J."/>
            <person name="Presti I."/>
            <person name="Cappelletti M."/>
            <person name="D'Ursi P."/>
            <person name="Orro A."/>
            <person name="Mezzelani A."/>
            <person name="Milanesi L."/>
        </authorList>
    </citation>
    <scope>NUCLEOTIDE SEQUENCE [LARGE SCALE GENOMIC DNA]</scope>
    <source>
        <strain evidence="2 3">R7</strain>
    </source>
</reference>
<dbReference type="Proteomes" id="UP000028488">
    <property type="component" value="Chromosome"/>
</dbReference>
<protein>
    <submittedName>
        <fullName evidence="2">Uncharacterized protein</fullName>
    </submittedName>
</protein>
<proteinExistence type="predicted"/>
<evidence type="ECO:0000256" key="1">
    <source>
        <dbReference type="SAM" id="MobiDB-lite"/>
    </source>
</evidence>
<feature type="region of interest" description="Disordered" evidence="1">
    <location>
        <begin position="53"/>
        <end position="80"/>
    </location>
</feature>
<dbReference type="EMBL" id="CP008947">
    <property type="protein sequence ID" value="AII08508.1"/>
    <property type="molecule type" value="Genomic_DNA"/>
</dbReference>
<sequence length="80" mass="8286">MDRLSAHALTEAEVELMVAAEQRGDGVIPGHSAATAGPQTRLILAGTALHRISSTGSGHPAELVQSQRHPSARSPTARVV</sequence>
<organism evidence="2 3">
    <name type="scientific">Rhodococcus opacus</name>
    <name type="common">Nocardia opaca</name>
    <dbReference type="NCBI Taxonomy" id="37919"/>
    <lineage>
        <taxon>Bacteria</taxon>
        <taxon>Bacillati</taxon>
        <taxon>Actinomycetota</taxon>
        <taxon>Actinomycetes</taxon>
        <taxon>Mycobacteriales</taxon>
        <taxon>Nocardiaceae</taxon>
        <taxon>Rhodococcus</taxon>
    </lineage>
</organism>
<evidence type="ECO:0000313" key="3">
    <source>
        <dbReference type="Proteomes" id="UP000028488"/>
    </source>
</evidence>
<gene>
    <name evidence="2" type="ORF">EP51_29400</name>
</gene>
<evidence type="ECO:0000313" key="2">
    <source>
        <dbReference type="EMBL" id="AII08508.1"/>
    </source>
</evidence>